<reference evidence="2" key="1">
    <citation type="submission" date="2016-11" db="UniProtKB">
        <authorList>
            <consortium name="WormBaseParasite"/>
        </authorList>
    </citation>
    <scope>IDENTIFICATION</scope>
    <source>
        <strain evidence="2">KR3021</strain>
    </source>
</reference>
<dbReference type="WBParaSite" id="RSKR_0000205200.1">
    <property type="protein sequence ID" value="RSKR_0000205200.1"/>
    <property type="gene ID" value="RSKR_0000205200"/>
</dbReference>
<sequence>MCYLTYLAVVSFDGLDAQHCYIAPSQHYSSTVTLDEDVADEMKRWRTALVAMFKAADMDCVFFETAKNVKDQMHMSVECVPLPVEEGDMAPIFFKKAMTEVGSEWNTQKKFIDLAKEGSVRKVLPKGFSYFAVDFGLQPGFCHVIDDESTFPSNFAHEIIGGMLDVDDSHWRKMVPQPLNELNKKVLAFKKKFDDFDWTKKE</sequence>
<name>A0AC35TM61_9BILA</name>
<evidence type="ECO:0000313" key="1">
    <source>
        <dbReference type="Proteomes" id="UP000095286"/>
    </source>
</evidence>
<dbReference type="Proteomes" id="UP000095286">
    <property type="component" value="Unplaced"/>
</dbReference>
<accession>A0AC35TM61</accession>
<organism evidence="1 2">
    <name type="scientific">Rhabditophanes sp. KR3021</name>
    <dbReference type="NCBI Taxonomy" id="114890"/>
    <lineage>
        <taxon>Eukaryota</taxon>
        <taxon>Metazoa</taxon>
        <taxon>Ecdysozoa</taxon>
        <taxon>Nematoda</taxon>
        <taxon>Chromadorea</taxon>
        <taxon>Rhabditida</taxon>
        <taxon>Tylenchina</taxon>
        <taxon>Panagrolaimomorpha</taxon>
        <taxon>Strongyloidoidea</taxon>
        <taxon>Alloionematidae</taxon>
        <taxon>Rhabditophanes</taxon>
    </lineage>
</organism>
<evidence type="ECO:0000313" key="2">
    <source>
        <dbReference type="WBParaSite" id="RSKR_0000205200.1"/>
    </source>
</evidence>
<proteinExistence type="predicted"/>
<protein>
    <submittedName>
        <fullName evidence="2">CwfJ_C_2 domain-containing protein</fullName>
    </submittedName>
</protein>